<organism evidence="2 3">
    <name type="scientific">Cutaneotrichosporon spelunceum</name>
    <dbReference type="NCBI Taxonomy" id="1672016"/>
    <lineage>
        <taxon>Eukaryota</taxon>
        <taxon>Fungi</taxon>
        <taxon>Dikarya</taxon>
        <taxon>Basidiomycota</taxon>
        <taxon>Agaricomycotina</taxon>
        <taxon>Tremellomycetes</taxon>
        <taxon>Trichosporonales</taxon>
        <taxon>Trichosporonaceae</taxon>
        <taxon>Cutaneotrichosporon</taxon>
    </lineage>
</organism>
<feature type="region of interest" description="Disordered" evidence="1">
    <location>
        <begin position="151"/>
        <end position="202"/>
    </location>
</feature>
<evidence type="ECO:0000256" key="1">
    <source>
        <dbReference type="SAM" id="MobiDB-lite"/>
    </source>
</evidence>
<keyword evidence="3" id="KW-1185">Reference proteome</keyword>
<accession>A0AAD3YD27</accession>
<dbReference type="AlphaFoldDB" id="A0AAD3YD27"/>
<comment type="caution">
    <text evidence="2">The sequence shown here is derived from an EMBL/GenBank/DDBJ whole genome shotgun (WGS) entry which is preliminary data.</text>
</comment>
<evidence type="ECO:0000313" key="3">
    <source>
        <dbReference type="Proteomes" id="UP001222932"/>
    </source>
</evidence>
<feature type="region of interest" description="Disordered" evidence="1">
    <location>
        <begin position="39"/>
        <end position="66"/>
    </location>
</feature>
<dbReference type="Proteomes" id="UP001222932">
    <property type="component" value="Unassembled WGS sequence"/>
</dbReference>
<reference evidence="2" key="1">
    <citation type="journal article" date="2023" name="BMC Genomics">
        <title>Chromosome-level genome assemblies of Cutaneotrichosporon spp. (Trichosporonales, Basidiomycota) reveal imbalanced evolution between nucleotide sequences and chromosome synteny.</title>
        <authorList>
            <person name="Kobayashi Y."/>
            <person name="Kayamori A."/>
            <person name="Aoki K."/>
            <person name="Shiwa Y."/>
            <person name="Matsutani M."/>
            <person name="Fujita N."/>
            <person name="Sugita T."/>
            <person name="Iwasaki W."/>
            <person name="Tanaka N."/>
            <person name="Takashima M."/>
        </authorList>
    </citation>
    <scope>NUCLEOTIDE SEQUENCE</scope>
    <source>
        <strain evidence="2">HIS016</strain>
    </source>
</reference>
<name>A0AAD3YD27_9TREE</name>
<sequence length="536" mass="57688">MSRGPQTAKITITPTSLTPSPLHVHVHVPLPSSRLKRLRTDSVRRKRRRMDSALPSPSPTPPARDPWAEYRTVLARGAIAMLSPADVSAANPRSYAHRREVEAMDALWARPFAVGLMAERWASGVERVSRQPGISERLALRGCSTSIEEHSSFESSSMEIESPDQTTESSPVAARVSPVDPSPESIVLDSPPPDPPDQSDEGPFWFGSPLVARYSRGAPYTLQACRARQALSDLLRAPFGNRHFRLDEDTVVSASVLTALGLNLPPAVTLAAGVPWSHVLEQWPEYADGLIAIAATQHSALLGLLRLARSPPGSPMNIEEPESDTALPFLFVRDADTSSLASAKTALLVSMRASLAILARLYTAGGAPPPPDSAGQAFGLLQNGEAWELYMMHRSPASPGPYTVTRLWHGRMDVAVDVVTFQTLCGNILASVDERVAFAVECLRAMHHSTLRRIPGIVIDDTGSATPGGASAIASAGASFRASSAGSGVRSCNPSADFHLGLYRAGELTVEDRYERINTWVRDTSACVGLHRLLQM</sequence>
<gene>
    <name evidence="2" type="ORF">CspeluHIS016_0601130</name>
</gene>
<proteinExistence type="predicted"/>
<dbReference type="EMBL" id="BTCM01000006">
    <property type="protein sequence ID" value="GMK58671.1"/>
    <property type="molecule type" value="Genomic_DNA"/>
</dbReference>
<protein>
    <submittedName>
        <fullName evidence="2">Uncharacterized protein</fullName>
    </submittedName>
</protein>
<evidence type="ECO:0000313" key="2">
    <source>
        <dbReference type="EMBL" id="GMK58671.1"/>
    </source>
</evidence>
<reference evidence="2" key="2">
    <citation type="submission" date="2023-06" db="EMBL/GenBank/DDBJ databases">
        <authorList>
            <person name="Kobayashi Y."/>
            <person name="Kayamori A."/>
            <person name="Aoki K."/>
            <person name="Shiwa Y."/>
            <person name="Fujita N."/>
            <person name="Sugita T."/>
            <person name="Iwasaki W."/>
            <person name="Tanaka N."/>
            <person name="Takashima M."/>
        </authorList>
    </citation>
    <scope>NUCLEOTIDE SEQUENCE</scope>
    <source>
        <strain evidence="2">HIS016</strain>
    </source>
</reference>